<keyword evidence="18" id="KW-0472">Membrane</keyword>
<keyword evidence="11" id="KW-0408">Iron</keyword>
<dbReference type="GO" id="GO:0000155">
    <property type="term" value="F:phosphorelay sensor kinase activity"/>
    <property type="evidence" value="ECO:0007669"/>
    <property type="project" value="InterPro"/>
</dbReference>
<dbReference type="SUPFAM" id="SSF55874">
    <property type="entry name" value="ATPase domain of HSP90 chaperone/DNA topoisomerase II/histidine kinase"/>
    <property type="match status" value="1"/>
</dbReference>
<dbReference type="InterPro" id="IPR005467">
    <property type="entry name" value="His_kinase_dom"/>
</dbReference>
<keyword evidence="9" id="KW-0479">Metal-binding</keyword>
<evidence type="ECO:0000256" key="18">
    <source>
        <dbReference type="SAM" id="Phobius"/>
    </source>
</evidence>
<dbReference type="InterPro" id="IPR050482">
    <property type="entry name" value="Sensor_HK_TwoCompSys"/>
</dbReference>
<evidence type="ECO:0000256" key="15">
    <source>
        <dbReference type="ARBA" id="ARBA00030800"/>
    </source>
</evidence>
<comment type="function">
    <text evidence="14">Member of the two-component regulatory system NreB/NreC involved in the control of dissimilatory nitrate/nitrite reduction in response to oxygen. NreB functions as a direct oxygen sensor histidine kinase which is autophosphorylated, in the absence of oxygen, probably at the conserved histidine residue, and transfers its phosphate group probably to a conserved aspartate residue of NreC. NreB/NreC activates the expression of the nitrate (narGHJI) and nitrite (nir) reductase operons, as well as the putative nitrate transporter gene narT.</text>
</comment>
<evidence type="ECO:0000256" key="5">
    <source>
        <dbReference type="ARBA" id="ARBA00017322"/>
    </source>
</evidence>
<dbReference type="EMBL" id="QSWH01000004">
    <property type="protein sequence ID" value="RRR22357.1"/>
    <property type="molecule type" value="Genomic_DNA"/>
</dbReference>
<keyword evidence="8" id="KW-0808">Transferase</keyword>
<feature type="transmembrane region" description="Helical" evidence="18">
    <location>
        <begin position="58"/>
        <end position="76"/>
    </location>
</feature>
<evidence type="ECO:0000256" key="10">
    <source>
        <dbReference type="ARBA" id="ARBA00022777"/>
    </source>
</evidence>
<evidence type="ECO:0000256" key="16">
    <source>
        <dbReference type="SAM" id="Coils"/>
    </source>
</evidence>
<keyword evidence="7" id="KW-0963">Cytoplasm</keyword>
<dbReference type="Proteomes" id="UP000282185">
    <property type="component" value="Unassembled WGS sequence"/>
</dbReference>
<dbReference type="KEGG" id="bsau:DWV08_14185"/>
<evidence type="ECO:0000256" key="8">
    <source>
        <dbReference type="ARBA" id="ARBA00022679"/>
    </source>
</evidence>
<dbReference type="InterPro" id="IPR017205">
    <property type="entry name" value="Sig_transdc_His_kinase_ChrS"/>
</dbReference>
<evidence type="ECO:0000256" key="3">
    <source>
        <dbReference type="ARBA" id="ARBA00004496"/>
    </source>
</evidence>
<evidence type="ECO:0000256" key="1">
    <source>
        <dbReference type="ARBA" id="ARBA00000085"/>
    </source>
</evidence>
<accession>A0A345YRU1</accession>
<dbReference type="Proteomes" id="UP000254236">
    <property type="component" value="Chromosome"/>
</dbReference>
<dbReference type="GO" id="GO:0046872">
    <property type="term" value="F:metal ion binding"/>
    <property type="evidence" value="ECO:0007669"/>
    <property type="project" value="UniProtKB-KW"/>
</dbReference>
<evidence type="ECO:0000256" key="6">
    <source>
        <dbReference type="ARBA" id="ARBA00022485"/>
    </source>
</evidence>
<comment type="cofactor">
    <cofactor evidence="2">
        <name>[4Fe-4S] cluster</name>
        <dbReference type="ChEBI" id="CHEBI:49883"/>
    </cofactor>
</comment>
<dbReference type="GO" id="GO:0005737">
    <property type="term" value="C:cytoplasm"/>
    <property type="evidence" value="ECO:0007669"/>
    <property type="project" value="UniProtKB-SubCell"/>
</dbReference>
<evidence type="ECO:0000313" key="22">
    <source>
        <dbReference type="Proteomes" id="UP000254236"/>
    </source>
</evidence>
<evidence type="ECO:0000313" key="23">
    <source>
        <dbReference type="Proteomes" id="UP000282185"/>
    </source>
</evidence>
<feature type="region of interest" description="Disordered" evidence="17">
    <location>
        <begin position="1"/>
        <end position="45"/>
    </location>
</feature>
<name>A0A345YRU1_9MICO</name>
<dbReference type="Gene3D" id="1.20.5.1930">
    <property type="match status" value="1"/>
</dbReference>
<keyword evidence="16" id="KW-0175">Coiled coil</keyword>
<dbReference type="PIRSF" id="PIRSF037434">
    <property type="entry name" value="STHK_ChrS"/>
    <property type="match status" value="1"/>
</dbReference>
<gene>
    <name evidence="20" type="ORF">DWV08_14185</name>
    <name evidence="21" type="ORF">DXU92_08800</name>
</gene>
<dbReference type="Gene3D" id="3.30.565.10">
    <property type="entry name" value="Histidine kinase-like ATPase, C-terminal domain"/>
    <property type="match status" value="1"/>
</dbReference>
<feature type="region of interest" description="Disordered" evidence="17">
    <location>
        <begin position="425"/>
        <end position="450"/>
    </location>
</feature>
<dbReference type="CDD" id="cd16917">
    <property type="entry name" value="HATPase_UhpB-NarQ-NarX-like"/>
    <property type="match status" value="1"/>
</dbReference>
<evidence type="ECO:0000313" key="21">
    <source>
        <dbReference type="EMBL" id="RRR22357.1"/>
    </source>
</evidence>
<evidence type="ECO:0000256" key="14">
    <source>
        <dbReference type="ARBA" id="ARBA00024827"/>
    </source>
</evidence>
<keyword evidence="22" id="KW-1185">Reference proteome</keyword>
<dbReference type="EMBL" id="CP031356">
    <property type="protein sequence ID" value="AXK46643.1"/>
    <property type="molecule type" value="Genomic_DNA"/>
</dbReference>
<feature type="transmembrane region" description="Helical" evidence="18">
    <location>
        <begin position="83"/>
        <end position="103"/>
    </location>
</feature>
<dbReference type="PRINTS" id="PR00344">
    <property type="entry name" value="BCTRLSENSOR"/>
</dbReference>
<comment type="subcellular location">
    <subcellularLocation>
        <location evidence="3">Cytoplasm</location>
    </subcellularLocation>
</comment>
<dbReference type="GO" id="GO:0016020">
    <property type="term" value="C:membrane"/>
    <property type="evidence" value="ECO:0007669"/>
    <property type="project" value="InterPro"/>
</dbReference>
<evidence type="ECO:0000256" key="9">
    <source>
        <dbReference type="ARBA" id="ARBA00022723"/>
    </source>
</evidence>
<evidence type="ECO:0000256" key="4">
    <source>
        <dbReference type="ARBA" id="ARBA00012438"/>
    </source>
</evidence>
<dbReference type="InterPro" id="IPR036890">
    <property type="entry name" value="HATPase_C_sf"/>
</dbReference>
<dbReference type="Pfam" id="PF07730">
    <property type="entry name" value="HisKA_3"/>
    <property type="match status" value="1"/>
</dbReference>
<evidence type="ECO:0000256" key="17">
    <source>
        <dbReference type="SAM" id="MobiDB-lite"/>
    </source>
</evidence>
<organism evidence="21 23">
    <name type="scientific">Brachybacterium saurashtrense</name>
    <dbReference type="NCBI Taxonomy" id="556288"/>
    <lineage>
        <taxon>Bacteria</taxon>
        <taxon>Bacillati</taxon>
        <taxon>Actinomycetota</taxon>
        <taxon>Actinomycetes</taxon>
        <taxon>Micrococcales</taxon>
        <taxon>Dermabacteraceae</taxon>
        <taxon>Brachybacterium</taxon>
    </lineage>
</organism>
<dbReference type="SMART" id="SM00387">
    <property type="entry name" value="HATPase_c"/>
    <property type="match status" value="1"/>
</dbReference>
<evidence type="ECO:0000256" key="11">
    <source>
        <dbReference type="ARBA" id="ARBA00023004"/>
    </source>
</evidence>
<evidence type="ECO:0000256" key="2">
    <source>
        <dbReference type="ARBA" id="ARBA00001966"/>
    </source>
</evidence>
<comment type="catalytic activity">
    <reaction evidence="1">
        <text>ATP + protein L-histidine = ADP + protein N-phospho-L-histidine.</text>
        <dbReference type="EC" id="2.7.13.3"/>
    </reaction>
</comment>
<keyword evidence="10 21" id="KW-0418">Kinase</keyword>
<dbReference type="GO" id="GO:0051539">
    <property type="term" value="F:4 iron, 4 sulfur cluster binding"/>
    <property type="evidence" value="ECO:0007669"/>
    <property type="project" value="UniProtKB-KW"/>
</dbReference>
<evidence type="ECO:0000256" key="13">
    <source>
        <dbReference type="ARBA" id="ARBA00023014"/>
    </source>
</evidence>
<dbReference type="InterPro" id="IPR003594">
    <property type="entry name" value="HATPase_dom"/>
</dbReference>
<reference evidence="21 23" key="2">
    <citation type="submission" date="2018-08" db="EMBL/GenBank/DDBJ databases">
        <title>Brachybacterium saurashtrense DSM 23186.</title>
        <authorList>
            <person name="Li Y."/>
        </authorList>
    </citation>
    <scope>NUCLEOTIDE SEQUENCE [LARGE SCALE GENOMIC DNA]</scope>
    <source>
        <strain evidence="21 23">DSM 23186</strain>
    </source>
</reference>
<dbReference type="PROSITE" id="PS50109">
    <property type="entry name" value="HIS_KIN"/>
    <property type="match status" value="1"/>
</dbReference>
<keyword evidence="12" id="KW-0902">Two-component regulatory system</keyword>
<feature type="compositionally biased region" description="Low complexity" evidence="17">
    <location>
        <begin position="438"/>
        <end position="450"/>
    </location>
</feature>
<feature type="coiled-coil region" evidence="16">
    <location>
        <begin position="211"/>
        <end position="245"/>
    </location>
</feature>
<keyword evidence="18" id="KW-0812">Transmembrane</keyword>
<feature type="domain" description="Histidine kinase" evidence="19">
    <location>
        <begin position="251"/>
        <end position="441"/>
    </location>
</feature>
<keyword evidence="18" id="KW-1133">Transmembrane helix</keyword>
<protein>
    <recommendedName>
        <fullName evidence="5">Oxygen sensor histidine kinase NreB</fullName>
        <ecNumber evidence="4">2.7.13.3</ecNumber>
    </recommendedName>
    <alternativeName>
        <fullName evidence="15">Nitrogen regulation protein B</fullName>
    </alternativeName>
</protein>
<evidence type="ECO:0000259" key="19">
    <source>
        <dbReference type="PROSITE" id="PS50109"/>
    </source>
</evidence>
<feature type="transmembrane region" description="Helical" evidence="18">
    <location>
        <begin position="123"/>
        <end position="153"/>
    </location>
</feature>
<feature type="transmembrane region" description="Helical" evidence="18">
    <location>
        <begin position="160"/>
        <end position="180"/>
    </location>
</feature>
<proteinExistence type="predicted"/>
<dbReference type="PANTHER" id="PTHR24421:SF62">
    <property type="entry name" value="SENSORY TRANSDUCTION HISTIDINE KINASE"/>
    <property type="match status" value="1"/>
</dbReference>
<dbReference type="InterPro" id="IPR011712">
    <property type="entry name" value="Sig_transdc_His_kin_sub3_dim/P"/>
</dbReference>
<keyword evidence="6" id="KW-0004">4Fe-4S</keyword>
<feature type="transmembrane region" description="Helical" evidence="18">
    <location>
        <begin position="192"/>
        <end position="212"/>
    </location>
</feature>
<sequence>MPRPPPPLYSGEVSPVPAALADRARPAGPDGAGAHGGRDSDGRDATAPATLATVLRGAMHLAFAVLLSLGALRAVTVEQVPPVLALGLAGLVAAVYGIGAALAHRRRDPAQVAAADLLLPSRGWVVVLLAAWVGATLVASAFVWLAFPLFFLVLFSLGRLAGPLALLAVAAWAVLAPLAVGAQSELGVGEVLGPLVGAVFSLVAHTVWRRLLEEAERNRRLVERLRAAQAELAAAERRKGVAEERQRLAQDLHDTLAQGLNSIVLISRAARAAHPAAAEEFTRIEEAARANLADARGLVRDLAARAPHGDLEQVLGEVLERTRRLESGTRFALRTDGDAHPLPPAAVETMQRAAQSLLANVVRHADAERCVLTLAWWPERVSLDVVDDGRGVDPAAVHRDDRGGDGLALLRSRIARAGGTVTIDSAPGEGTTVGVSLPTPVGPGTPEEGA</sequence>
<keyword evidence="13" id="KW-0411">Iron-sulfur</keyword>
<dbReference type="GO" id="GO:0046983">
    <property type="term" value="F:protein dimerization activity"/>
    <property type="evidence" value="ECO:0007669"/>
    <property type="project" value="InterPro"/>
</dbReference>
<evidence type="ECO:0000256" key="7">
    <source>
        <dbReference type="ARBA" id="ARBA00022490"/>
    </source>
</evidence>
<evidence type="ECO:0000256" key="12">
    <source>
        <dbReference type="ARBA" id="ARBA00023012"/>
    </source>
</evidence>
<reference evidence="20 22" key="1">
    <citation type="submission" date="2018-07" db="EMBL/GenBank/DDBJ databases">
        <title>Brachybacterium saurashtrense DSM 23186 genome sequence.</title>
        <authorList>
            <person name="Guo L."/>
        </authorList>
    </citation>
    <scope>NUCLEOTIDE SEQUENCE [LARGE SCALE GENOMIC DNA]</scope>
    <source>
        <strain evidence="20 22">DSM 23186</strain>
    </source>
</reference>
<dbReference type="InterPro" id="IPR004358">
    <property type="entry name" value="Sig_transdc_His_kin-like_C"/>
</dbReference>
<dbReference type="AlphaFoldDB" id="A0A345YRU1"/>
<dbReference type="PANTHER" id="PTHR24421">
    <property type="entry name" value="NITRATE/NITRITE SENSOR PROTEIN NARX-RELATED"/>
    <property type="match status" value="1"/>
</dbReference>
<dbReference type="EC" id="2.7.13.3" evidence="4"/>
<dbReference type="Pfam" id="PF02518">
    <property type="entry name" value="HATPase_c"/>
    <property type="match status" value="1"/>
</dbReference>
<dbReference type="OrthoDB" id="144293at2"/>
<evidence type="ECO:0000313" key="20">
    <source>
        <dbReference type="EMBL" id="AXK46643.1"/>
    </source>
</evidence>